<keyword evidence="2" id="KW-1185">Reference proteome</keyword>
<name>A0ABR0QDA8_GOSAR</name>
<proteinExistence type="predicted"/>
<reference evidence="1 2" key="1">
    <citation type="submission" date="2023-03" db="EMBL/GenBank/DDBJ databases">
        <title>WGS of Gossypium arboreum.</title>
        <authorList>
            <person name="Yu D."/>
        </authorList>
    </citation>
    <scope>NUCLEOTIDE SEQUENCE [LARGE SCALE GENOMIC DNA]</scope>
    <source>
        <tissue evidence="1">Leaf</tissue>
    </source>
</reference>
<accession>A0ABR0QDA8</accession>
<dbReference type="EMBL" id="JARKNE010000004">
    <property type="protein sequence ID" value="KAK5836943.1"/>
    <property type="molecule type" value="Genomic_DNA"/>
</dbReference>
<comment type="caution">
    <text evidence="1">The sequence shown here is derived from an EMBL/GenBank/DDBJ whole genome shotgun (WGS) entry which is preliminary data.</text>
</comment>
<gene>
    <name evidence="1" type="ORF">PVK06_012749</name>
</gene>
<sequence>MSDLKEHFDKVDGSRIYFLHRKIVTHVQDFKFTKKKGTSANSVVITDTSSNSVSTGHVSSSSSQVPVVTPEQYQQIL</sequence>
<protein>
    <submittedName>
        <fullName evidence="1">Uncharacterized protein</fullName>
    </submittedName>
</protein>
<dbReference type="Proteomes" id="UP001358586">
    <property type="component" value="Chromosome 4"/>
</dbReference>
<evidence type="ECO:0000313" key="1">
    <source>
        <dbReference type="EMBL" id="KAK5836943.1"/>
    </source>
</evidence>
<organism evidence="1 2">
    <name type="scientific">Gossypium arboreum</name>
    <name type="common">Tree cotton</name>
    <name type="synonym">Gossypium nanking</name>
    <dbReference type="NCBI Taxonomy" id="29729"/>
    <lineage>
        <taxon>Eukaryota</taxon>
        <taxon>Viridiplantae</taxon>
        <taxon>Streptophyta</taxon>
        <taxon>Embryophyta</taxon>
        <taxon>Tracheophyta</taxon>
        <taxon>Spermatophyta</taxon>
        <taxon>Magnoliopsida</taxon>
        <taxon>eudicotyledons</taxon>
        <taxon>Gunneridae</taxon>
        <taxon>Pentapetalae</taxon>
        <taxon>rosids</taxon>
        <taxon>malvids</taxon>
        <taxon>Malvales</taxon>
        <taxon>Malvaceae</taxon>
        <taxon>Malvoideae</taxon>
        <taxon>Gossypium</taxon>
    </lineage>
</organism>
<evidence type="ECO:0000313" key="2">
    <source>
        <dbReference type="Proteomes" id="UP001358586"/>
    </source>
</evidence>